<keyword evidence="4" id="KW-0186">Copper</keyword>
<evidence type="ECO:0000259" key="9">
    <source>
        <dbReference type="PROSITE" id="PS50073"/>
    </source>
</evidence>
<dbReference type="OrthoDB" id="5600085at2759"/>
<evidence type="ECO:0000256" key="4">
    <source>
        <dbReference type="ARBA" id="ARBA00023008"/>
    </source>
</evidence>
<dbReference type="InterPro" id="IPR036395">
    <property type="entry name" value="Cu_fist_DNA-bd_dom_sf"/>
</dbReference>
<evidence type="ECO:0000256" key="2">
    <source>
        <dbReference type="ARBA" id="ARBA00022723"/>
    </source>
</evidence>
<keyword evidence="3" id="KW-0862">Zinc</keyword>
<evidence type="ECO:0000256" key="5">
    <source>
        <dbReference type="ARBA" id="ARBA00023015"/>
    </source>
</evidence>
<dbReference type="FunFam" id="3.90.430.10:FF:000001">
    <property type="entry name" value="Copper fist DNA-binding protein"/>
    <property type="match status" value="1"/>
</dbReference>
<feature type="compositionally biased region" description="Low complexity" evidence="8">
    <location>
        <begin position="109"/>
        <end position="128"/>
    </location>
</feature>
<reference evidence="10 11" key="1">
    <citation type="submission" date="2015-03" db="EMBL/GenBank/DDBJ databases">
        <authorList>
            <person name="Radwan O."/>
            <person name="Al-Naeli F.A."/>
            <person name="Rendon G.A."/>
            <person name="Fields C."/>
        </authorList>
    </citation>
    <scope>NUCLEOTIDE SEQUENCE [LARGE SCALE GENOMIC DNA]</scope>
    <source>
        <strain evidence="10">CR-DP1</strain>
    </source>
</reference>
<dbReference type="Gene3D" id="3.90.430.10">
    <property type="entry name" value="Copper fist DNA-binding domain"/>
    <property type="match status" value="1"/>
</dbReference>
<keyword evidence="6" id="KW-0804">Transcription</keyword>
<feature type="region of interest" description="Disordered" evidence="8">
    <location>
        <begin position="462"/>
        <end position="525"/>
    </location>
</feature>
<feature type="domain" description="Copper-fist" evidence="9">
    <location>
        <begin position="1"/>
        <end position="41"/>
    </location>
</feature>
<feature type="compositionally biased region" description="Polar residues" evidence="8">
    <location>
        <begin position="513"/>
        <end position="523"/>
    </location>
</feature>
<evidence type="ECO:0000256" key="1">
    <source>
        <dbReference type="ARBA" id="ARBA00004123"/>
    </source>
</evidence>
<dbReference type="InterPro" id="IPR001083">
    <property type="entry name" value="Cu_fist_DNA-bd_dom"/>
</dbReference>
<dbReference type="PRINTS" id="PR00617">
    <property type="entry name" value="COPPERFIST"/>
</dbReference>
<feature type="region of interest" description="Disordered" evidence="8">
    <location>
        <begin position="64"/>
        <end position="142"/>
    </location>
</feature>
<sequence>MPIIDGIKMACVPCIRGHRSTKCNHANERVMVPVRKPGRPLSICPHPSSKPCSCGVTAAIPKKPTCPCSSSSTATTNPDGPDRAVDSTIPAKEETAAASAASNGQRSCAASAASPAPAKKTSTSTPSANRVQKTQSSKARKYSFDPSILSRIDSSQANILPAALTFDASQAPPLPPVPQHVAVMDGFDAKYMSDTLMQTSAPQQPMQIPMMVPLYAPIPGAILAAHMAGHISSPLSSSSPAPGFMSASLVQSRVKSEPDIGAHFRNVPCDSVPEPAPAKKSCCSGGGAKSANGTASPAERKTNNNSLLAMAQSQTSQAQMQPDIPMNAFCPSFSYPPQIGSFMQPLNPEQWRSLMDSYAATQAVQPASAQIMVGANEYETTNGPQQQQQQQPKQQQPQPQEQHPPQPPPDAVPCTCGDSCQCLGCWWHPYNQTTTEQVMEAYNAMWDDTLFDNTALSPLDHQPISTSSAAPVKSPPPIKSCCSGNKPSPSLSPPSPSTTALGKRADRPAWTGAESSAVVTPSDASGAVEDQTLSADTFLFVHYPIHGTCLGESVSCPCGDDCECLGCVVHGNANTGEQSAA</sequence>
<dbReference type="GO" id="GO:0000978">
    <property type="term" value="F:RNA polymerase II cis-regulatory region sequence-specific DNA binding"/>
    <property type="evidence" value="ECO:0007669"/>
    <property type="project" value="TreeGrafter"/>
</dbReference>
<feature type="region of interest" description="Disordered" evidence="8">
    <location>
        <begin position="379"/>
        <end position="412"/>
    </location>
</feature>
<name>A0A0F4ZFS8_9PEZI</name>
<feature type="compositionally biased region" description="Basic and acidic residues" evidence="8">
    <location>
        <begin position="80"/>
        <end position="95"/>
    </location>
</feature>
<dbReference type="PROSITE" id="PS50073">
    <property type="entry name" value="COPPER_FIST_2"/>
    <property type="match status" value="1"/>
</dbReference>
<organism evidence="10 11">
    <name type="scientific">Thielaviopsis punctulata</name>
    <dbReference type="NCBI Taxonomy" id="72032"/>
    <lineage>
        <taxon>Eukaryota</taxon>
        <taxon>Fungi</taxon>
        <taxon>Dikarya</taxon>
        <taxon>Ascomycota</taxon>
        <taxon>Pezizomycotina</taxon>
        <taxon>Sordariomycetes</taxon>
        <taxon>Hypocreomycetidae</taxon>
        <taxon>Microascales</taxon>
        <taxon>Ceratocystidaceae</taxon>
        <taxon>Thielaviopsis</taxon>
    </lineage>
</organism>
<feature type="compositionally biased region" description="Low complexity" evidence="8">
    <location>
        <begin position="384"/>
        <end position="401"/>
    </location>
</feature>
<dbReference type="GO" id="GO:0005634">
    <property type="term" value="C:nucleus"/>
    <property type="evidence" value="ECO:0007669"/>
    <property type="project" value="UniProtKB-SubCell"/>
</dbReference>
<keyword evidence="2" id="KW-0479">Metal-binding</keyword>
<dbReference type="PANTHER" id="PTHR28088:SF9">
    <property type="entry name" value="TRANSCRIPTION FACTOR GRISEA, PUTATIVE (AFU_ORTHOLOGUE AFUA_1G13190)-RELATED"/>
    <property type="match status" value="1"/>
</dbReference>
<proteinExistence type="predicted"/>
<keyword evidence="11" id="KW-1185">Reference proteome</keyword>
<dbReference type="Pfam" id="PF00649">
    <property type="entry name" value="Copper-fist"/>
    <property type="match status" value="1"/>
</dbReference>
<accession>A0A0F4ZFS8</accession>
<dbReference type="SMART" id="SM00412">
    <property type="entry name" value="Cu_FIST"/>
    <property type="match status" value="1"/>
</dbReference>
<dbReference type="GO" id="GO:0045944">
    <property type="term" value="P:positive regulation of transcription by RNA polymerase II"/>
    <property type="evidence" value="ECO:0007669"/>
    <property type="project" value="TreeGrafter"/>
</dbReference>
<evidence type="ECO:0000256" key="8">
    <source>
        <dbReference type="SAM" id="MobiDB-lite"/>
    </source>
</evidence>
<dbReference type="SUPFAM" id="SSF57879">
    <property type="entry name" value="Zinc domain conserved in yeast copper-regulated transcription factors"/>
    <property type="match status" value="1"/>
</dbReference>
<dbReference type="InterPro" id="IPR051763">
    <property type="entry name" value="Copper_Homeo_Regul"/>
</dbReference>
<dbReference type="GO" id="GO:0000981">
    <property type="term" value="F:DNA-binding transcription factor activity, RNA polymerase II-specific"/>
    <property type="evidence" value="ECO:0007669"/>
    <property type="project" value="TreeGrafter"/>
</dbReference>
<evidence type="ECO:0000256" key="6">
    <source>
        <dbReference type="ARBA" id="ARBA00023163"/>
    </source>
</evidence>
<feature type="compositionally biased region" description="Pro residues" evidence="8">
    <location>
        <begin position="402"/>
        <end position="411"/>
    </location>
</feature>
<evidence type="ECO:0000313" key="10">
    <source>
        <dbReference type="EMBL" id="KKA28738.1"/>
    </source>
</evidence>
<dbReference type="GO" id="GO:0005507">
    <property type="term" value="F:copper ion binding"/>
    <property type="evidence" value="ECO:0007669"/>
    <property type="project" value="InterPro"/>
</dbReference>
<evidence type="ECO:0000313" key="11">
    <source>
        <dbReference type="Proteomes" id="UP000033483"/>
    </source>
</evidence>
<dbReference type="PROSITE" id="PS01119">
    <property type="entry name" value="COPPER_FIST_1"/>
    <property type="match status" value="1"/>
</dbReference>
<comment type="subcellular location">
    <subcellularLocation>
        <location evidence="1">Nucleus</location>
    </subcellularLocation>
</comment>
<comment type="caution">
    <text evidence="10">The sequence shown here is derived from an EMBL/GenBank/DDBJ whole genome shotgun (WGS) entry which is preliminary data.</text>
</comment>
<dbReference type="SMART" id="SM01090">
    <property type="entry name" value="Copper-fist"/>
    <property type="match status" value="1"/>
</dbReference>
<dbReference type="GO" id="GO:0006878">
    <property type="term" value="P:intracellular copper ion homeostasis"/>
    <property type="evidence" value="ECO:0007669"/>
    <property type="project" value="TreeGrafter"/>
</dbReference>
<feature type="compositionally biased region" description="Low complexity" evidence="8">
    <location>
        <begin position="64"/>
        <end position="78"/>
    </location>
</feature>
<protein>
    <recommendedName>
        <fullName evidence="9">Copper-fist domain-containing protein</fullName>
    </recommendedName>
</protein>
<gene>
    <name evidence="10" type="ORF">TD95_004760</name>
</gene>
<dbReference type="Proteomes" id="UP000033483">
    <property type="component" value="Unassembled WGS sequence"/>
</dbReference>
<dbReference type="PANTHER" id="PTHR28088">
    <property type="entry name" value="TRANSCRIPTIONAL ACTIVATOR HAA1-RELATED"/>
    <property type="match status" value="1"/>
</dbReference>
<keyword evidence="7" id="KW-0539">Nucleus</keyword>
<dbReference type="GO" id="GO:0006879">
    <property type="term" value="P:intracellular iron ion homeostasis"/>
    <property type="evidence" value="ECO:0007669"/>
    <property type="project" value="TreeGrafter"/>
</dbReference>
<evidence type="ECO:0000256" key="3">
    <source>
        <dbReference type="ARBA" id="ARBA00022833"/>
    </source>
</evidence>
<evidence type="ECO:0000256" key="7">
    <source>
        <dbReference type="ARBA" id="ARBA00023242"/>
    </source>
</evidence>
<feature type="region of interest" description="Disordered" evidence="8">
    <location>
        <begin position="274"/>
        <end position="300"/>
    </location>
</feature>
<keyword evidence="5" id="KW-0805">Transcription regulation</keyword>
<dbReference type="AlphaFoldDB" id="A0A0F4ZFS8"/>
<dbReference type="EMBL" id="LAEV01001156">
    <property type="protein sequence ID" value="KKA28738.1"/>
    <property type="molecule type" value="Genomic_DNA"/>
</dbReference>